<proteinExistence type="predicted"/>
<gene>
    <name evidence="2" type="ORF">TWF696_007613</name>
</gene>
<feature type="region of interest" description="Disordered" evidence="1">
    <location>
        <begin position="188"/>
        <end position="227"/>
    </location>
</feature>
<dbReference type="Proteomes" id="UP001375240">
    <property type="component" value="Unassembled WGS sequence"/>
</dbReference>
<dbReference type="EMBL" id="JAVHNQ010000006">
    <property type="protein sequence ID" value="KAK6343961.1"/>
    <property type="molecule type" value="Genomic_DNA"/>
</dbReference>
<keyword evidence="3" id="KW-1185">Reference proteome</keyword>
<organism evidence="2 3">
    <name type="scientific">Orbilia brochopaga</name>
    <dbReference type="NCBI Taxonomy" id="3140254"/>
    <lineage>
        <taxon>Eukaryota</taxon>
        <taxon>Fungi</taxon>
        <taxon>Dikarya</taxon>
        <taxon>Ascomycota</taxon>
        <taxon>Pezizomycotina</taxon>
        <taxon>Orbiliomycetes</taxon>
        <taxon>Orbiliales</taxon>
        <taxon>Orbiliaceae</taxon>
        <taxon>Orbilia</taxon>
    </lineage>
</organism>
<evidence type="ECO:0000313" key="3">
    <source>
        <dbReference type="Proteomes" id="UP001375240"/>
    </source>
</evidence>
<dbReference type="AlphaFoldDB" id="A0AAV9UKN1"/>
<evidence type="ECO:0000313" key="2">
    <source>
        <dbReference type="EMBL" id="KAK6343961.1"/>
    </source>
</evidence>
<accession>A0AAV9UKN1</accession>
<reference evidence="2 3" key="1">
    <citation type="submission" date="2019-10" db="EMBL/GenBank/DDBJ databases">
        <authorList>
            <person name="Palmer J.M."/>
        </authorList>
    </citation>
    <scope>NUCLEOTIDE SEQUENCE [LARGE SCALE GENOMIC DNA]</scope>
    <source>
        <strain evidence="2 3">TWF696</strain>
    </source>
</reference>
<comment type="caution">
    <text evidence="2">The sequence shown here is derived from an EMBL/GenBank/DDBJ whole genome shotgun (WGS) entry which is preliminary data.</text>
</comment>
<feature type="compositionally biased region" description="Low complexity" evidence="1">
    <location>
        <begin position="206"/>
        <end position="218"/>
    </location>
</feature>
<name>A0AAV9UKN1_9PEZI</name>
<protein>
    <submittedName>
        <fullName evidence="2">Uncharacterized protein</fullName>
    </submittedName>
</protein>
<evidence type="ECO:0000256" key="1">
    <source>
        <dbReference type="SAM" id="MobiDB-lite"/>
    </source>
</evidence>
<sequence>MRRRKGPKSRNPHGLTIEDLEIDGGKQVPRVDAAQLYLVGQEDSVKGKHTQLICESLNRILLHAGELDLKDIPPSMSSLRFADPKYIRLECFKFDEPDMIVVRHQEPGDNISLRAVLEFKTWWTGCDLSAPDDNGNNQGQTAWLGQLVHYMNQARKHQDLYWMSLVASDYYFEEKIDKNQLLIAMYQQPSDPSTPHSSPRRKKTSKSSPLSSSRPSSSGQHGATGGASELPILKHFAEMSVEEGVAATNGHEGSMTFNGVDAAQLDADLEACKIVDRDGTCTGWFTKDEKISRRVFKGTYIRVDNGERVPAIMKVFPPEEDFFFDCGLTPSFHWELTASIKMNGSGFTPPFIASGRSKGGYTTLGGDVVIRGICPGTLVPDEVWDSLTPATKDNPILDAMKAALQRFREKDLFIFGIWRDDVLWDASTGQLTVVDLETANPVSAEGCETRDDYELRRLIPAFRRVRKVD</sequence>